<sequence>MCQSTSARIPQNSLLKRGDEKDEKTCYDYVVATAEFDDDNGVTGLVTLVQDNHSDRTFVDGLFSKGFDDPEKNCYGLILEDCDGNVAYNLTDELCFDGCGGTKPFQDHIHFDLFKFLFGKDKRKRQNGPSLTVTNNGQPQASTNVVQQAPP</sequence>
<reference evidence="1" key="1">
    <citation type="submission" date="2021-06" db="EMBL/GenBank/DDBJ databases">
        <authorList>
            <person name="Kallberg Y."/>
            <person name="Tangrot J."/>
            <person name="Rosling A."/>
        </authorList>
    </citation>
    <scope>NUCLEOTIDE SEQUENCE</scope>
    <source>
        <strain evidence="1">IL203A</strain>
    </source>
</reference>
<evidence type="ECO:0000313" key="2">
    <source>
        <dbReference type="Proteomes" id="UP000789702"/>
    </source>
</evidence>
<proteinExistence type="predicted"/>
<name>A0ACA9LPS4_9GLOM</name>
<protein>
    <submittedName>
        <fullName evidence="1">2229_t:CDS:1</fullName>
    </submittedName>
</protein>
<keyword evidence="2" id="KW-1185">Reference proteome</keyword>
<dbReference type="Proteomes" id="UP000789702">
    <property type="component" value="Unassembled WGS sequence"/>
</dbReference>
<feature type="non-terminal residue" evidence="1">
    <location>
        <position position="151"/>
    </location>
</feature>
<organism evidence="1 2">
    <name type="scientific">Dentiscutata heterogama</name>
    <dbReference type="NCBI Taxonomy" id="1316150"/>
    <lineage>
        <taxon>Eukaryota</taxon>
        <taxon>Fungi</taxon>
        <taxon>Fungi incertae sedis</taxon>
        <taxon>Mucoromycota</taxon>
        <taxon>Glomeromycotina</taxon>
        <taxon>Glomeromycetes</taxon>
        <taxon>Diversisporales</taxon>
        <taxon>Gigasporaceae</taxon>
        <taxon>Dentiscutata</taxon>
    </lineage>
</organism>
<gene>
    <name evidence="1" type="ORF">DHETER_LOCUS4905</name>
</gene>
<evidence type="ECO:0000313" key="1">
    <source>
        <dbReference type="EMBL" id="CAG8543397.1"/>
    </source>
</evidence>
<comment type="caution">
    <text evidence="1">The sequence shown here is derived from an EMBL/GenBank/DDBJ whole genome shotgun (WGS) entry which is preliminary data.</text>
</comment>
<dbReference type="EMBL" id="CAJVPU010005121">
    <property type="protein sequence ID" value="CAG8543397.1"/>
    <property type="molecule type" value="Genomic_DNA"/>
</dbReference>
<accession>A0ACA9LPS4</accession>